<dbReference type="EMBL" id="NCVQ01000006">
    <property type="protein sequence ID" value="PWZ22523.1"/>
    <property type="molecule type" value="Genomic_DNA"/>
</dbReference>
<sequence length="52" mass="6150">EFTGKTRFNRLLGWFNLVGSADCIAQQGNRPRTSGRSRFNRNYSWFNHVWPC</sequence>
<accession>A0A3L6EPM2</accession>
<evidence type="ECO:0000313" key="2">
    <source>
        <dbReference type="Proteomes" id="UP000251960"/>
    </source>
</evidence>
<proteinExistence type="predicted"/>
<evidence type="ECO:0000313" key="1">
    <source>
        <dbReference type="EMBL" id="PWZ22523.1"/>
    </source>
</evidence>
<dbReference type="AlphaFoldDB" id="A0A3L6EPM2"/>
<dbReference type="Proteomes" id="UP000251960">
    <property type="component" value="Chromosome 5"/>
</dbReference>
<reference evidence="1 2" key="1">
    <citation type="journal article" date="2018" name="Nat. Genet.">
        <title>Extensive intraspecific gene order and gene structural variations between Mo17 and other maize genomes.</title>
        <authorList>
            <person name="Sun S."/>
            <person name="Zhou Y."/>
            <person name="Chen J."/>
            <person name="Shi J."/>
            <person name="Zhao H."/>
            <person name="Zhao H."/>
            <person name="Song W."/>
            <person name="Zhang M."/>
            <person name="Cui Y."/>
            <person name="Dong X."/>
            <person name="Liu H."/>
            <person name="Ma X."/>
            <person name="Jiao Y."/>
            <person name="Wang B."/>
            <person name="Wei X."/>
            <person name="Stein J.C."/>
            <person name="Glaubitz J.C."/>
            <person name="Lu F."/>
            <person name="Yu G."/>
            <person name="Liang C."/>
            <person name="Fengler K."/>
            <person name="Li B."/>
            <person name="Rafalski A."/>
            <person name="Schnable P.S."/>
            <person name="Ware D.H."/>
            <person name="Buckler E.S."/>
            <person name="Lai J."/>
        </authorList>
    </citation>
    <scope>NUCLEOTIDE SEQUENCE [LARGE SCALE GENOMIC DNA]</scope>
    <source>
        <strain evidence="2">cv. Missouri 17</strain>
        <tissue evidence="1">Seedling</tissue>
    </source>
</reference>
<organism evidence="1 2">
    <name type="scientific">Zea mays</name>
    <name type="common">Maize</name>
    <dbReference type="NCBI Taxonomy" id="4577"/>
    <lineage>
        <taxon>Eukaryota</taxon>
        <taxon>Viridiplantae</taxon>
        <taxon>Streptophyta</taxon>
        <taxon>Embryophyta</taxon>
        <taxon>Tracheophyta</taxon>
        <taxon>Spermatophyta</taxon>
        <taxon>Magnoliopsida</taxon>
        <taxon>Liliopsida</taxon>
        <taxon>Poales</taxon>
        <taxon>Poaceae</taxon>
        <taxon>PACMAD clade</taxon>
        <taxon>Panicoideae</taxon>
        <taxon>Andropogonodae</taxon>
        <taxon>Andropogoneae</taxon>
        <taxon>Tripsacinae</taxon>
        <taxon>Zea</taxon>
    </lineage>
</organism>
<name>A0A3L6EPM2_MAIZE</name>
<feature type="non-terminal residue" evidence="1">
    <location>
        <position position="1"/>
    </location>
</feature>
<gene>
    <name evidence="1" type="ORF">Zm00014a_014768</name>
</gene>
<protein>
    <submittedName>
        <fullName evidence="1">Uncharacterized protein</fullName>
    </submittedName>
</protein>
<comment type="caution">
    <text evidence="1">The sequence shown here is derived from an EMBL/GenBank/DDBJ whole genome shotgun (WGS) entry which is preliminary data.</text>
</comment>